<sequence>MKFSLVFCAILGISFGAVVHHESRFYDAQNHSTRNLGDLLKELMSLIPVDKIAEIVVKYVETDPEVQEAVAYLKSDDFKKIVTTVEDSQQFKDLAAFLDEAGLDIYDYIKFINDILGIHTMKSNNAKLIRSHNTRSLMDMVNDILAVIPLDKIKQFYHDKVENDPEFQELLRRLRSPEFKELAEAVRSMPEFADMLDRLKKHGIDVDTILQKINDFFGWGFYSLIHKRSLGDLLNELLSMIPVDKIIEIVTNYIENDPEVQEAVAFLKSDEFKSLVEKIQSMPQYMEYLEYLYNAGIDIYTYINYIHGLLGLPPVHRPGSFHHSTRSLMGMIQDILNVLPIEEMKKFYHEKVENDPDFQALLEKLKSDEFKNIVESIRNMPEYMDMMDRLRSHGIDVDAIRKKINDFFGW</sequence>
<feature type="signal peptide" evidence="1">
    <location>
        <begin position="1"/>
        <end position="16"/>
    </location>
</feature>
<accession>A0A8K0KNA3</accession>
<reference evidence="2" key="1">
    <citation type="submission" date="2013-04" db="EMBL/GenBank/DDBJ databases">
        <authorList>
            <person name="Qu J."/>
            <person name="Murali S.C."/>
            <person name="Bandaranaike D."/>
            <person name="Bellair M."/>
            <person name="Blankenburg K."/>
            <person name="Chao H."/>
            <person name="Dinh H."/>
            <person name="Doddapaneni H."/>
            <person name="Downs B."/>
            <person name="Dugan-Rocha S."/>
            <person name="Elkadiri S."/>
            <person name="Gnanaolivu R.D."/>
            <person name="Hernandez B."/>
            <person name="Javaid M."/>
            <person name="Jayaseelan J.C."/>
            <person name="Lee S."/>
            <person name="Li M."/>
            <person name="Ming W."/>
            <person name="Munidasa M."/>
            <person name="Muniz J."/>
            <person name="Nguyen L."/>
            <person name="Ongeri F."/>
            <person name="Osuji N."/>
            <person name="Pu L.-L."/>
            <person name="Puazo M."/>
            <person name="Qu C."/>
            <person name="Quiroz J."/>
            <person name="Raj R."/>
            <person name="Weissenberger G."/>
            <person name="Xin Y."/>
            <person name="Zou X."/>
            <person name="Han Y."/>
            <person name="Richards S."/>
            <person name="Worley K."/>
            <person name="Muzny D."/>
            <person name="Gibbs R."/>
        </authorList>
    </citation>
    <scope>NUCLEOTIDE SEQUENCE</scope>
    <source>
        <strain evidence="2">Sampled in the wild</strain>
    </source>
</reference>
<gene>
    <name evidence="2" type="ORF">J437_LFUL016928</name>
</gene>
<dbReference type="Pfam" id="PF06757">
    <property type="entry name" value="Ins_allergen_rp"/>
    <property type="match status" value="2"/>
</dbReference>
<keyword evidence="3" id="KW-1185">Reference proteome</keyword>
<feature type="chain" id="PRO_5035424542" description="Protein G12" evidence="1">
    <location>
        <begin position="17"/>
        <end position="410"/>
    </location>
</feature>
<dbReference type="OrthoDB" id="7882129at2759"/>
<evidence type="ECO:0000256" key="1">
    <source>
        <dbReference type="SAM" id="SignalP"/>
    </source>
</evidence>
<dbReference type="PANTHER" id="PTHR21163">
    <property type="entry name" value="PROTEIN G12"/>
    <property type="match status" value="1"/>
</dbReference>
<dbReference type="PANTHER" id="PTHR21163:SF1">
    <property type="entry name" value="PROTEIN G12"/>
    <property type="match status" value="1"/>
</dbReference>
<evidence type="ECO:0000313" key="3">
    <source>
        <dbReference type="Proteomes" id="UP000792457"/>
    </source>
</evidence>
<proteinExistence type="predicted"/>
<dbReference type="EMBL" id="KZ309355">
    <property type="protein sequence ID" value="KAG8238471.1"/>
    <property type="molecule type" value="Genomic_DNA"/>
</dbReference>
<evidence type="ECO:0000313" key="2">
    <source>
        <dbReference type="EMBL" id="KAG8238471.1"/>
    </source>
</evidence>
<keyword evidence="1" id="KW-0732">Signal</keyword>
<dbReference type="InterPro" id="IPR010629">
    <property type="entry name" value="Ins_allergen"/>
</dbReference>
<evidence type="ECO:0008006" key="4">
    <source>
        <dbReference type="Google" id="ProtNLM"/>
    </source>
</evidence>
<dbReference type="AlphaFoldDB" id="A0A8K0KNA3"/>
<protein>
    <recommendedName>
        <fullName evidence="4">Protein G12</fullName>
    </recommendedName>
</protein>
<comment type="caution">
    <text evidence="2">The sequence shown here is derived from an EMBL/GenBank/DDBJ whole genome shotgun (WGS) entry which is preliminary data.</text>
</comment>
<name>A0A8K0KNA3_LADFU</name>
<dbReference type="Proteomes" id="UP000792457">
    <property type="component" value="Unassembled WGS sequence"/>
</dbReference>
<organism evidence="2 3">
    <name type="scientific">Ladona fulva</name>
    <name type="common">Scarce chaser dragonfly</name>
    <name type="synonym">Libellula fulva</name>
    <dbReference type="NCBI Taxonomy" id="123851"/>
    <lineage>
        <taxon>Eukaryota</taxon>
        <taxon>Metazoa</taxon>
        <taxon>Ecdysozoa</taxon>
        <taxon>Arthropoda</taxon>
        <taxon>Hexapoda</taxon>
        <taxon>Insecta</taxon>
        <taxon>Pterygota</taxon>
        <taxon>Palaeoptera</taxon>
        <taxon>Odonata</taxon>
        <taxon>Epiprocta</taxon>
        <taxon>Anisoptera</taxon>
        <taxon>Libelluloidea</taxon>
        <taxon>Libellulidae</taxon>
        <taxon>Ladona</taxon>
    </lineage>
</organism>
<reference evidence="2" key="2">
    <citation type="submission" date="2017-10" db="EMBL/GenBank/DDBJ databases">
        <title>Ladona fulva Genome sequencing and assembly.</title>
        <authorList>
            <person name="Murali S."/>
            <person name="Richards S."/>
            <person name="Bandaranaike D."/>
            <person name="Bellair M."/>
            <person name="Blankenburg K."/>
            <person name="Chao H."/>
            <person name="Dinh H."/>
            <person name="Doddapaneni H."/>
            <person name="Dugan-Rocha S."/>
            <person name="Elkadiri S."/>
            <person name="Gnanaolivu R."/>
            <person name="Hernandez B."/>
            <person name="Skinner E."/>
            <person name="Javaid M."/>
            <person name="Lee S."/>
            <person name="Li M."/>
            <person name="Ming W."/>
            <person name="Munidasa M."/>
            <person name="Muniz J."/>
            <person name="Nguyen L."/>
            <person name="Hughes D."/>
            <person name="Osuji N."/>
            <person name="Pu L.-L."/>
            <person name="Puazo M."/>
            <person name="Qu C."/>
            <person name="Quiroz J."/>
            <person name="Raj R."/>
            <person name="Weissenberger G."/>
            <person name="Xin Y."/>
            <person name="Zou X."/>
            <person name="Han Y."/>
            <person name="Worley K."/>
            <person name="Muzny D."/>
            <person name="Gibbs R."/>
        </authorList>
    </citation>
    <scope>NUCLEOTIDE SEQUENCE</scope>
    <source>
        <strain evidence="2">Sampled in the wild</strain>
    </source>
</reference>